<dbReference type="STRING" id="551987.SAMN05192549_1276"/>
<dbReference type="Pfam" id="PF08721">
    <property type="entry name" value="Tn7_Tnp_TnsA_C"/>
    <property type="match status" value="1"/>
</dbReference>
<dbReference type="InterPro" id="IPR014833">
    <property type="entry name" value="TnsA_N"/>
</dbReference>
<evidence type="ECO:0000313" key="3">
    <source>
        <dbReference type="EMBL" id="SHN44813.1"/>
    </source>
</evidence>
<dbReference type="Proteomes" id="UP000184339">
    <property type="component" value="Unassembled WGS sequence"/>
</dbReference>
<organism evidence="3 4">
    <name type="scientific">Duganella sacchari</name>
    <dbReference type="NCBI Taxonomy" id="551987"/>
    <lineage>
        <taxon>Bacteria</taxon>
        <taxon>Pseudomonadati</taxon>
        <taxon>Pseudomonadota</taxon>
        <taxon>Betaproteobacteria</taxon>
        <taxon>Burkholderiales</taxon>
        <taxon>Oxalobacteraceae</taxon>
        <taxon>Telluria group</taxon>
        <taxon>Duganella</taxon>
    </lineage>
</organism>
<feature type="domain" description="TnsA endonuclease N-terminal" evidence="2">
    <location>
        <begin position="55"/>
        <end position="139"/>
    </location>
</feature>
<dbReference type="GO" id="GO:0004519">
    <property type="term" value="F:endonuclease activity"/>
    <property type="evidence" value="ECO:0007669"/>
    <property type="project" value="UniProtKB-KW"/>
</dbReference>
<proteinExistence type="predicted"/>
<evidence type="ECO:0000259" key="1">
    <source>
        <dbReference type="Pfam" id="PF08721"/>
    </source>
</evidence>
<sequence length="231" mass="27488">MSGNRCDYARPRQTRIIKPTRRSNSGVFPFRSEMPIPYESSLERDFLIRAEHFNCVFEIVPQPVKIPFIGMDGRRYTYTPDFLVYYKLGNHSPLDPPKPLLVEVKPEEDWRRHWREWLPKWKAARRFASERGWVFHINDESRIRDKAFENIQFLARYKRLEFAPEDIRAVLDSVREVGCPPIQYLLERHFMGAYRGVGISMLWHMIATRLLECDISQPLSDLIEVWVSDDE</sequence>
<reference evidence="4" key="1">
    <citation type="submission" date="2016-11" db="EMBL/GenBank/DDBJ databases">
        <authorList>
            <person name="Varghese N."/>
            <person name="Submissions S."/>
        </authorList>
    </citation>
    <scope>NUCLEOTIDE SEQUENCE [LARGE SCALE GENOMIC DNA]</scope>
    <source>
        <strain evidence="4">Sac-22</strain>
    </source>
</reference>
<protein>
    <submittedName>
        <fullName evidence="3">TnsA endonuclease C terminal</fullName>
    </submittedName>
</protein>
<dbReference type="EMBL" id="FRCX01000027">
    <property type="protein sequence ID" value="SHN44813.1"/>
    <property type="molecule type" value="Genomic_DNA"/>
</dbReference>
<keyword evidence="3" id="KW-0378">Hydrolase</keyword>
<dbReference type="InterPro" id="IPR014832">
    <property type="entry name" value="TnsA_C"/>
</dbReference>
<keyword evidence="4" id="KW-1185">Reference proteome</keyword>
<feature type="domain" description="TnsA endonuclease C-terminal" evidence="1">
    <location>
        <begin position="143"/>
        <end position="215"/>
    </location>
</feature>
<gene>
    <name evidence="3" type="ORF">SAMN05192549_1276</name>
</gene>
<name>A0A1M7REV9_9BURK</name>
<keyword evidence="3" id="KW-0540">Nuclease</keyword>
<dbReference type="Pfam" id="PF08722">
    <property type="entry name" value="Tn7_TnsA-like_N"/>
    <property type="match status" value="1"/>
</dbReference>
<evidence type="ECO:0000259" key="2">
    <source>
        <dbReference type="Pfam" id="PF08722"/>
    </source>
</evidence>
<keyword evidence="3" id="KW-0255">Endonuclease</keyword>
<accession>A0A1M7REV9</accession>
<dbReference type="AlphaFoldDB" id="A0A1M7REV9"/>
<dbReference type="OrthoDB" id="881413at2"/>
<evidence type="ECO:0000313" key="4">
    <source>
        <dbReference type="Proteomes" id="UP000184339"/>
    </source>
</evidence>